<dbReference type="EMBL" id="UINC01191898">
    <property type="protein sequence ID" value="SVE06767.1"/>
    <property type="molecule type" value="Genomic_DNA"/>
</dbReference>
<dbReference type="GO" id="GO:0050660">
    <property type="term" value="F:flavin adenine dinucleotide binding"/>
    <property type="evidence" value="ECO:0007669"/>
    <property type="project" value="InterPro"/>
</dbReference>
<dbReference type="PANTHER" id="PTHR11806:SF0">
    <property type="entry name" value="PROTEIN MTO1 HOMOLOG, MITOCHONDRIAL"/>
    <property type="match status" value="1"/>
</dbReference>
<dbReference type="GO" id="GO:0002098">
    <property type="term" value="P:tRNA wobble uridine modification"/>
    <property type="evidence" value="ECO:0007669"/>
    <property type="project" value="TreeGrafter"/>
</dbReference>
<dbReference type="PANTHER" id="PTHR11806">
    <property type="entry name" value="GLUCOSE INHIBITED DIVISION PROTEIN A"/>
    <property type="match status" value="1"/>
</dbReference>
<proteinExistence type="predicted"/>
<comment type="cofactor">
    <cofactor evidence="1">
        <name>FAD</name>
        <dbReference type="ChEBI" id="CHEBI:57692"/>
    </cofactor>
</comment>
<gene>
    <name evidence="5" type="ORF">METZ01_LOCUS459621</name>
</gene>
<feature type="non-terminal residue" evidence="5">
    <location>
        <position position="46"/>
    </location>
</feature>
<name>A0A383AG24_9ZZZZ</name>
<organism evidence="5">
    <name type="scientific">marine metagenome</name>
    <dbReference type="NCBI Taxonomy" id="408172"/>
    <lineage>
        <taxon>unclassified sequences</taxon>
        <taxon>metagenomes</taxon>
        <taxon>ecological metagenomes</taxon>
    </lineage>
</organism>
<evidence type="ECO:0000313" key="5">
    <source>
        <dbReference type="EMBL" id="SVE06767.1"/>
    </source>
</evidence>
<dbReference type="SUPFAM" id="SSF51905">
    <property type="entry name" value="FAD/NAD(P)-binding domain"/>
    <property type="match status" value="1"/>
</dbReference>
<dbReference type="GO" id="GO:0030488">
    <property type="term" value="P:tRNA methylation"/>
    <property type="evidence" value="ECO:0007669"/>
    <property type="project" value="TreeGrafter"/>
</dbReference>
<feature type="domain" description="MnmG N-terminal" evidence="4">
    <location>
        <begin position="8"/>
        <end position="46"/>
    </location>
</feature>
<accession>A0A383AG24</accession>
<keyword evidence="3" id="KW-0274">FAD</keyword>
<dbReference type="Pfam" id="PF01134">
    <property type="entry name" value="GIDA"/>
    <property type="match status" value="1"/>
</dbReference>
<dbReference type="InterPro" id="IPR040131">
    <property type="entry name" value="MnmG_N"/>
</dbReference>
<dbReference type="Gene3D" id="3.50.50.60">
    <property type="entry name" value="FAD/NAD(P)-binding domain"/>
    <property type="match status" value="1"/>
</dbReference>
<sequence>MSKPNNIDIIIVGGGHAGVEAALAAARINCRVLLITMNSHTIGRMS</sequence>
<dbReference type="InterPro" id="IPR036188">
    <property type="entry name" value="FAD/NAD-bd_sf"/>
</dbReference>
<evidence type="ECO:0000256" key="3">
    <source>
        <dbReference type="ARBA" id="ARBA00022827"/>
    </source>
</evidence>
<protein>
    <recommendedName>
        <fullName evidence="4">MnmG N-terminal domain-containing protein</fullName>
    </recommendedName>
</protein>
<dbReference type="AlphaFoldDB" id="A0A383AG24"/>
<dbReference type="InterPro" id="IPR002218">
    <property type="entry name" value="MnmG-rel"/>
</dbReference>
<evidence type="ECO:0000256" key="1">
    <source>
        <dbReference type="ARBA" id="ARBA00001974"/>
    </source>
</evidence>
<evidence type="ECO:0000259" key="4">
    <source>
        <dbReference type="Pfam" id="PF01134"/>
    </source>
</evidence>
<evidence type="ECO:0000256" key="2">
    <source>
        <dbReference type="ARBA" id="ARBA00022630"/>
    </source>
</evidence>
<reference evidence="5" key="1">
    <citation type="submission" date="2018-05" db="EMBL/GenBank/DDBJ databases">
        <authorList>
            <person name="Lanie J.A."/>
            <person name="Ng W.-L."/>
            <person name="Kazmierczak K.M."/>
            <person name="Andrzejewski T.M."/>
            <person name="Davidsen T.M."/>
            <person name="Wayne K.J."/>
            <person name="Tettelin H."/>
            <person name="Glass J.I."/>
            <person name="Rusch D."/>
            <person name="Podicherti R."/>
            <person name="Tsui H.-C.T."/>
            <person name="Winkler M.E."/>
        </authorList>
    </citation>
    <scope>NUCLEOTIDE SEQUENCE</scope>
</reference>
<keyword evidence="2" id="KW-0285">Flavoprotein</keyword>